<geneLocation type="mitochondrion" evidence="1"/>
<protein>
    <submittedName>
        <fullName evidence="1">Uncharacterized protein</fullName>
    </submittedName>
</protein>
<sequence length="239" mass="29178">MNKLKKEKFNSLLNYQHFLKNNSLKKNKFKLKNILFENQILYKNQDSNIIEFNNYENIDIPLTVLDLKNIHTIKTTYDDKVLFNYNLNYNILYNFNRILLNYIKKKRNIIKGRVLTGNKNNKKVFIGILGILFSMKSINLNNLINNKKNNYIKKYNKQKFKYKNFFYNFKKIRTKQIIRTYKLRYLNFKIEKVKKKAIFSRTSYLEEIIKYSQIKNFKKQMILEIKKKIIKAIFLEKNM</sequence>
<reference evidence="1" key="1">
    <citation type="journal article" date="2016" name="Gene">
        <title>Comparative mitochondrial genome analysis of Pythium insidiosum and related oomycete species provides new insights into genetic variation and phylogenetic relationships.</title>
        <authorList>
            <person name="Tangphatsornruang S."/>
            <person name="Ruang-areerate P."/>
            <person name="Sangsrakru D."/>
            <person name="Rujirawat T."/>
            <person name="Lohnoo T."/>
            <person name="Kittichotirat W."/>
            <person name="Patumcharoenpol P."/>
            <person name="Grenville-Briggs L.J."/>
            <person name="Krajaejun T."/>
        </authorList>
    </citation>
    <scope>NUCLEOTIDE SEQUENCE</scope>
    <source>
        <strain evidence="1">Pi-S</strain>
    </source>
</reference>
<dbReference type="GeneID" id="26038819"/>
<proteinExistence type="predicted"/>
<dbReference type="EMBL" id="AP014838">
    <property type="protein sequence ID" value="BAS30590.1"/>
    <property type="molecule type" value="Genomic_DNA"/>
</dbReference>
<dbReference type="GeneID" id="26038910"/>
<evidence type="ECO:0000313" key="1">
    <source>
        <dbReference type="EMBL" id="BAS30590.1"/>
    </source>
</evidence>
<dbReference type="RefSeq" id="YP_009167029.1">
    <property type="nucleotide sequence ID" value="NC_027966.1"/>
</dbReference>
<accession>A0A0K2SS82</accession>
<gene>
    <name evidence="1" type="primary">ymf99</name>
</gene>
<dbReference type="EMBL" id="AP014838">
    <property type="protein sequence ID" value="BAS30626.1"/>
    <property type="molecule type" value="Genomic_DNA"/>
</dbReference>
<name>A0A0K2SS82_PYTIN</name>
<dbReference type="AlphaFoldDB" id="A0A0K2SS82"/>
<dbReference type="RefSeq" id="YP_009167065.1">
    <property type="nucleotide sequence ID" value="NC_027966.1"/>
</dbReference>
<keyword evidence="1" id="KW-0496">Mitochondrion</keyword>
<organism evidence="1">
    <name type="scientific">Pythium insidiosum</name>
    <name type="common">Pythiosis disease agent</name>
    <dbReference type="NCBI Taxonomy" id="114742"/>
    <lineage>
        <taxon>Eukaryota</taxon>
        <taxon>Sar</taxon>
        <taxon>Stramenopiles</taxon>
        <taxon>Oomycota</taxon>
        <taxon>Peronosporomycetes</taxon>
        <taxon>Pythiales</taxon>
        <taxon>Pythiaceae</taxon>
        <taxon>Pythium</taxon>
    </lineage>
</organism>